<dbReference type="KEGG" id="das:Daes_1408"/>
<evidence type="ECO:0000259" key="2">
    <source>
        <dbReference type="Pfam" id="PF02698"/>
    </source>
</evidence>
<organism evidence="3 4">
    <name type="scientific">Pseudodesulfovibrio aespoeensis (strain ATCC 700646 / DSM 10631 / Aspo-2)</name>
    <name type="common">Desulfovibrio aespoeensis</name>
    <dbReference type="NCBI Taxonomy" id="643562"/>
    <lineage>
        <taxon>Bacteria</taxon>
        <taxon>Pseudomonadati</taxon>
        <taxon>Thermodesulfobacteriota</taxon>
        <taxon>Desulfovibrionia</taxon>
        <taxon>Desulfovibrionales</taxon>
        <taxon>Desulfovibrionaceae</taxon>
    </lineage>
</organism>
<reference evidence="4" key="1">
    <citation type="submission" date="2010-12" db="EMBL/GenBank/DDBJ databases">
        <title>Complete sequence of Desulfovibrio aespoeensis Aspo-2.</title>
        <authorList>
            <consortium name="US DOE Joint Genome Institute"/>
            <person name="Lucas S."/>
            <person name="Copeland A."/>
            <person name="Lapidus A."/>
            <person name="Cheng J.-F."/>
            <person name="Goodwin L."/>
            <person name="Pitluck S."/>
            <person name="Chertkov O."/>
            <person name="Misra M."/>
            <person name="Detter J.C."/>
            <person name="Han C."/>
            <person name="Tapia R."/>
            <person name="Land M."/>
            <person name="Hauser L."/>
            <person name="Kyrpides N."/>
            <person name="Ivanova N."/>
            <person name="Ovchinnikova G."/>
            <person name="Pedersen K."/>
            <person name="Jagevall S."/>
            <person name="Hazen T."/>
            <person name="Woyke T."/>
        </authorList>
    </citation>
    <scope>NUCLEOTIDE SEQUENCE [LARGE SCALE GENOMIC DNA]</scope>
    <source>
        <strain evidence="4">ATCC 700646 / DSM 10631 / Aspo-2</strain>
    </source>
</reference>
<dbReference type="Proteomes" id="UP000002191">
    <property type="component" value="Chromosome"/>
</dbReference>
<gene>
    <name evidence="3" type="ordered locus">Daes_1408</name>
</gene>
<feature type="transmembrane region" description="Helical" evidence="1">
    <location>
        <begin position="7"/>
        <end position="34"/>
    </location>
</feature>
<proteinExistence type="predicted"/>
<dbReference type="AlphaFoldDB" id="E6VVX7"/>
<dbReference type="HOGENOM" id="CLU_1223135_0_0_7"/>
<dbReference type="EMBL" id="CP002431">
    <property type="protein sequence ID" value="ADU62422.1"/>
    <property type="molecule type" value="Genomic_DNA"/>
</dbReference>
<keyword evidence="4" id="KW-1185">Reference proteome</keyword>
<dbReference type="InterPro" id="IPR003848">
    <property type="entry name" value="DUF218"/>
</dbReference>
<dbReference type="OrthoDB" id="9782395at2"/>
<evidence type="ECO:0000313" key="3">
    <source>
        <dbReference type="EMBL" id="ADU62422.1"/>
    </source>
</evidence>
<dbReference type="Pfam" id="PF02698">
    <property type="entry name" value="DUF218"/>
    <property type="match status" value="1"/>
</dbReference>
<keyword evidence="1" id="KW-1133">Transmembrane helix</keyword>
<evidence type="ECO:0000313" key="4">
    <source>
        <dbReference type="Proteomes" id="UP000002191"/>
    </source>
</evidence>
<feature type="domain" description="DUF218" evidence="2">
    <location>
        <begin position="45"/>
        <end position="182"/>
    </location>
</feature>
<keyword evidence="1" id="KW-0812">Transmembrane</keyword>
<dbReference type="RefSeq" id="WP_013514352.1">
    <property type="nucleotide sequence ID" value="NC_014844.1"/>
</dbReference>
<dbReference type="STRING" id="643562.Daes_1408"/>
<accession>E6VVX7</accession>
<name>E6VVX7_PSEA9</name>
<dbReference type="eggNOG" id="COG1434">
    <property type="taxonomic scope" value="Bacteria"/>
</dbReference>
<keyword evidence="1" id="KW-0472">Membrane</keyword>
<protein>
    <recommendedName>
        <fullName evidence="2">DUF218 domain-containing protein</fullName>
    </recommendedName>
</protein>
<evidence type="ECO:0000256" key="1">
    <source>
        <dbReference type="SAM" id="Phobius"/>
    </source>
</evidence>
<sequence length="218" mass="23986">MRRVLDAFLRLVGAATLIGLAVGIALLIGAGYWMRVNDAPRQADYIIPLAGDSGRLIKAAELYHQGFAPVILLSNSVELPVTGLDRLRWEIGFPNLDRDEYHMRLLTVLGAQASVAGSFGYGHVSTVEEAEALREYLKGKPARLLLVTSPTHARRAKMIFEDILPHCEITMVATDEGGFGTDWWKDQYAAQNLVLEFAKTAHYMLGGVFRSTDSEPGI</sequence>
<reference evidence="3 4" key="2">
    <citation type="journal article" date="2014" name="Genome Announc.">
        <title>Complete Genome Sequence of the Subsurface, Mesophilic Sulfate-Reducing Bacterium Desulfovibrio aespoeensis Aspo-2.</title>
        <authorList>
            <person name="Pedersen K."/>
            <person name="Bengtsson A."/>
            <person name="Edlund J."/>
            <person name="Rabe L."/>
            <person name="Hazen T."/>
            <person name="Chakraborty R."/>
            <person name="Goodwin L."/>
            <person name="Shapiro N."/>
        </authorList>
    </citation>
    <scope>NUCLEOTIDE SEQUENCE [LARGE SCALE GENOMIC DNA]</scope>
    <source>
        <strain evidence="4">ATCC 700646 / DSM 10631 / Aspo-2</strain>
    </source>
</reference>
<dbReference type="CDD" id="cd06259">
    <property type="entry name" value="YdcF-like"/>
    <property type="match status" value="1"/>
</dbReference>